<comment type="similarity">
    <text evidence="17">Belongs to the class I-like SAM-binding methyltransferase superfamily. RsmB/NOP family.</text>
</comment>
<evidence type="ECO:0000256" key="1">
    <source>
        <dbReference type="ARBA" id="ARBA00002724"/>
    </source>
</evidence>
<dbReference type="GO" id="GO:0003723">
    <property type="term" value="F:RNA binding"/>
    <property type="evidence" value="ECO:0007669"/>
    <property type="project" value="UniProtKB-UniRule"/>
</dbReference>
<feature type="binding site" evidence="17">
    <location>
        <position position="285"/>
    </location>
    <ligand>
        <name>S-adenosyl-L-methionine</name>
        <dbReference type="ChEBI" id="CHEBI:59789"/>
    </ligand>
</feature>
<dbReference type="GO" id="GO:0005737">
    <property type="term" value="C:cytoplasm"/>
    <property type="evidence" value="ECO:0007669"/>
    <property type="project" value="UniProtKB-SubCell"/>
</dbReference>
<evidence type="ECO:0000256" key="3">
    <source>
        <dbReference type="ARBA" id="ARBA00005952"/>
    </source>
</evidence>
<dbReference type="Pfam" id="PF01029">
    <property type="entry name" value="NusB"/>
    <property type="match status" value="1"/>
</dbReference>
<dbReference type="SUPFAM" id="SSF53335">
    <property type="entry name" value="S-adenosyl-L-methionine-dependent methyltransferases"/>
    <property type="match status" value="1"/>
</dbReference>
<keyword evidence="5" id="KW-0963">Cytoplasm</keyword>
<dbReference type="Pfam" id="PF01189">
    <property type="entry name" value="Methyltr_RsmB-F"/>
    <property type="match status" value="1"/>
</dbReference>
<evidence type="ECO:0000256" key="14">
    <source>
        <dbReference type="ARBA" id="ARBA00030399"/>
    </source>
</evidence>
<feature type="binding site" evidence="17">
    <location>
        <position position="330"/>
    </location>
    <ligand>
        <name>S-adenosyl-L-methionine</name>
        <dbReference type="ChEBI" id="CHEBI:59789"/>
    </ligand>
</feature>
<dbReference type="NCBIfam" id="TIGR01951">
    <property type="entry name" value="nusB"/>
    <property type="match status" value="1"/>
</dbReference>
<comment type="subcellular location">
    <subcellularLocation>
        <location evidence="2">Cytoplasm</location>
    </subcellularLocation>
</comment>
<dbReference type="EC" id="2.1.1.176" evidence="4"/>
<evidence type="ECO:0000256" key="17">
    <source>
        <dbReference type="PROSITE-ProRule" id="PRU01023"/>
    </source>
</evidence>
<dbReference type="PANTHER" id="PTHR22807:SF53">
    <property type="entry name" value="RIBOSOMAL RNA SMALL SUBUNIT METHYLTRANSFERASE B-RELATED"/>
    <property type="match status" value="1"/>
</dbReference>
<dbReference type="CDD" id="cd02440">
    <property type="entry name" value="AdoMet_MTases"/>
    <property type="match status" value="1"/>
</dbReference>
<dbReference type="InterPro" id="IPR054728">
    <property type="entry name" value="RsmB-like_ferredoxin"/>
</dbReference>
<reference evidence="19 20" key="1">
    <citation type="submission" date="2019-08" db="EMBL/GenBank/DDBJ databases">
        <title>In-depth cultivation of the pig gut microbiome towards novel bacterial diversity and tailored functional studies.</title>
        <authorList>
            <person name="Wylensek D."/>
            <person name="Hitch T.C.A."/>
            <person name="Clavel T."/>
        </authorList>
    </citation>
    <scope>NUCLEOTIDE SEQUENCE [LARGE SCALE GENOMIC DNA]</scope>
    <source>
        <strain evidence="19 20">WCA-693-APC-5D-A</strain>
    </source>
</reference>
<dbReference type="InterPro" id="IPR001678">
    <property type="entry name" value="MeTrfase_RsmB-F_NOP2_dom"/>
</dbReference>
<keyword evidence="10" id="KW-0889">Transcription antitermination</keyword>
<evidence type="ECO:0000313" key="19">
    <source>
        <dbReference type="EMBL" id="MSU08289.1"/>
    </source>
</evidence>
<dbReference type="NCBIfam" id="NF011494">
    <property type="entry name" value="PRK14902.1"/>
    <property type="match status" value="1"/>
</dbReference>
<dbReference type="Gene3D" id="3.30.70.1170">
    <property type="entry name" value="Sun protein, domain 3"/>
    <property type="match status" value="1"/>
</dbReference>
<gene>
    <name evidence="19" type="primary">rsmB</name>
    <name evidence="19" type="ORF">FYJ84_04705</name>
</gene>
<dbReference type="Gene3D" id="3.40.50.150">
    <property type="entry name" value="Vaccinia Virus protein VP39"/>
    <property type="match status" value="1"/>
</dbReference>
<evidence type="ECO:0000256" key="16">
    <source>
        <dbReference type="ARBA" id="ARBA00047283"/>
    </source>
</evidence>
<evidence type="ECO:0000256" key="2">
    <source>
        <dbReference type="ARBA" id="ARBA00004496"/>
    </source>
</evidence>
<feature type="binding site" evidence="17">
    <location>
        <begin position="261"/>
        <end position="267"/>
    </location>
    <ligand>
        <name>S-adenosyl-L-methionine</name>
        <dbReference type="ChEBI" id="CHEBI:59789"/>
    </ligand>
</feature>
<sequence length="442" mass="49182">MDKAREAALKILHAVHQQGAYANVALAKELRQGGLSDMDRRFVTELVYGTVKAGETLDWIIKKYLSRPWKKVNPVVQDILRLGTYQLRYMDKIPASAACNESVELTKKFANKGAAGFVNGILRSMAREPEKGAFPSGKGNATVQLALREQHPEWLVRRWIKEFGYDEAEQLCRFNNQQAPLSVRTNTLKTSPSELRLQLVAAGVEVQPSQLVDEGFILEEHGALDSLSALQEGYCQVQDESSMLVAHVLSPEPGELVLDVCSAPGGKTTHIAALMENRGRIVACDIYDHKLQRVMENAHRLGIQIIEPRLQDARTIGRDFAGQADRVLVDAPCSGLGVLRRKPDSRWRKTPELIRELPALQLAILESAAEAVKPGGILVYSTCTIAHEENQDVVSSFLQAHQEFVLENAGERLPVPRREAMVQLYPQRDGTDGFFIACMRKK</sequence>
<proteinExistence type="inferred from homology"/>
<keyword evidence="13" id="KW-0804">Transcription</keyword>
<dbReference type="InterPro" id="IPR004573">
    <property type="entry name" value="rRNA_ssu_MeTfrase_B"/>
</dbReference>
<dbReference type="InterPro" id="IPR049560">
    <property type="entry name" value="MeTrfase_RsmB-F_NOP2_cat"/>
</dbReference>
<keyword evidence="8 17" id="KW-0808">Transferase</keyword>
<dbReference type="Gene3D" id="1.10.940.10">
    <property type="entry name" value="NusB-like"/>
    <property type="match status" value="1"/>
</dbReference>
<comment type="caution">
    <text evidence="19">The sequence shown here is derived from an EMBL/GenBank/DDBJ whole genome shotgun (WGS) entry which is preliminary data.</text>
</comment>
<organism evidence="19 20">
    <name type="scientific">Anaerovibrio slackiae</name>
    <dbReference type="NCBI Taxonomy" id="2652309"/>
    <lineage>
        <taxon>Bacteria</taxon>
        <taxon>Bacillati</taxon>
        <taxon>Bacillota</taxon>
        <taxon>Negativicutes</taxon>
        <taxon>Selenomonadales</taxon>
        <taxon>Selenomonadaceae</taxon>
        <taxon>Anaerovibrio</taxon>
    </lineage>
</organism>
<evidence type="ECO:0000256" key="4">
    <source>
        <dbReference type="ARBA" id="ARBA00012140"/>
    </source>
</evidence>
<keyword evidence="20" id="KW-1185">Reference proteome</keyword>
<comment type="catalytic activity">
    <reaction evidence="16">
        <text>cytidine(967) in 16S rRNA + S-adenosyl-L-methionine = 5-methylcytidine(967) in 16S rRNA + S-adenosyl-L-homocysteine + H(+)</text>
        <dbReference type="Rhea" id="RHEA:42748"/>
        <dbReference type="Rhea" id="RHEA-COMP:10219"/>
        <dbReference type="Rhea" id="RHEA-COMP:10220"/>
        <dbReference type="ChEBI" id="CHEBI:15378"/>
        <dbReference type="ChEBI" id="CHEBI:57856"/>
        <dbReference type="ChEBI" id="CHEBI:59789"/>
        <dbReference type="ChEBI" id="CHEBI:74483"/>
        <dbReference type="ChEBI" id="CHEBI:82748"/>
        <dbReference type="EC" id="2.1.1.176"/>
    </reaction>
</comment>
<evidence type="ECO:0000256" key="15">
    <source>
        <dbReference type="ARBA" id="ARBA00031088"/>
    </source>
</evidence>
<dbReference type="GO" id="GO:0008649">
    <property type="term" value="F:rRNA methyltransferase activity"/>
    <property type="evidence" value="ECO:0007669"/>
    <property type="project" value="InterPro"/>
</dbReference>
<dbReference type="InterPro" id="IPR029063">
    <property type="entry name" value="SAM-dependent_MTases_sf"/>
</dbReference>
<dbReference type="FunFam" id="1.10.940.10:FF:000006">
    <property type="entry name" value="16S rRNA (Cytosine(967)-C(5))-methyltransferase RsmB"/>
    <property type="match status" value="1"/>
</dbReference>
<dbReference type="InterPro" id="IPR023267">
    <property type="entry name" value="RCMT"/>
</dbReference>
<dbReference type="PANTHER" id="PTHR22807">
    <property type="entry name" value="NOP2 YEAST -RELATED NOL1/NOP2/FMU SUN DOMAIN-CONTAINING"/>
    <property type="match status" value="1"/>
</dbReference>
<dbReference type="EMBL" id="VUNR01000006">
    <property type="protein sequence ID" value="MSU08289.1"/>
    <property type="molecule type" value="Genomic_DNA"/>
</dbReference>
<evidence type="ECO:0000256" key="9">
    <source>
        <dbReference type="ARBA" id="ARBA00022691"/>
    </source>
</evidence>
<dbReference type="GeneID" id="96778206"/>
<feature type="binding site" evidence="17">
    <location>
        <position position="312"/>
    </location>
    <ligand>
        <name>S-adenosyl-L-methionine</name>
        <dbReference type="ChEBI" id="CHEBI:59789"/>
    </ligand>
</feature>
<feature type="domain" description="SAM-dependent MTase RsmB/NOP-type" evidence="18">
    <location>
        <begin position="171"/>
        <end position="442"/>
    </location>
</feature>
<evidence type="ECO:0000313" key="20">
    <source>
        <dbReference type="Proteomes" id="UP000433181"/>
    </source>
</evidence>
<dbReference type="InterPro" id="IPR035926">
    <property type="entry name" value="NusB-like_sf"/>
</dbReference>
<dbReference type="PROSITE" id="PS51686">
    <property type="entry name" value="SAM_MT_RSMB_NOP"/>
    <property type="match status" value="1"/>
</dbReference>
<keyword evidence="11 17" id="KW-0694">RNA-binding</keyword>
<dbReference type="GO" id="GO:0031564">
    <property type="term" value="P:transcription antitermination"/>
    <property type="evidence" value="ECO:0007669"/>
    <property type="project" value="UniProtKB-KW"/>
</dbReference>
<dbReference type="Pfam" id="PF22458">
    <property type="entry name" value="RsmF-B_ferredox"/>
    <property type="match status" value="1"/>
</dbReference>
<evidence type="ECO:0000256" key="10">
    <source>
        <dbReference type="ARBA" id="ARBA00022814"/>
    </source>
</evidence>
<dbReference type="AlphaFoldDB" id="A0A6I2UF48"/>
<dbReference type="PRINTS" id="PR02008">
    <property type="entry name" value="RCMTFAMILY"/>
</dbReference>
<accession>A0A6I2UF48</accession>
<name>A0A6I2UF48_9FIRM</name>
<keyword evidence="12" id="KW-0805">Transcription regulation</keyword>
<dbReference type="InterPro" id="IPR006027">
    <property type="entry name" value="NusB_RsmB_TIM44"/>
</dbReference>
<evidence type="ECO:0000256" key="13">
    <source>
        <dbReference type="ARBA" id="ARBA00023163"/>
    </source>
</evidence>
<evidence type="ECO:0000256" key="12">
    <source>
        <dbReference type="ARBA" id="ARBA00023015"/>
    </source>
</evidence>
<comment type="similarity">
    <text evidence="3">Belongs to the NusB family.</text>
</comment>
<dbReference type="InterPro" id="IPR011605">
    <property type="entry name" value="NusB_fam"/>
</dbReference>
<evidence type="ECO:0000256" key="5">
    <source>
        <dbReference type="ARBA" id="ARBA00022490"/>
    </source>
</evidence>
<keyword evidence="6" id="KW-0698">rRNA processing</keyword>
<keyword evidence="7 17" id="KW-0489">Methyltransferase</keyword>
<dbReference type="FunFam" id="3.40.50.150:FF:000257">
    <property type="entry name" value="16S rRNA methyltransferase"/>
    <property type="match status" value="1"/>
</dbReference>
<dbReference type="NCBIfam" id="TIGR00563">
    <property type="entry name" value="rsmB"/>
    <property type="match status" value="1"/>
</dbReference>
<comment type="function">
    <text evidence="1">Specifically methylates the cytosine at position 967 (m5C967) of 16S rRNA.</text>
</comment>
<protein>
    <recommendedName>
        <fullName evidence="4">16S rRNA (cytosine(967)-C(5))-methyltransferase</fullName>
        <ecNumber evidence="4">2.1.1.176</ecNumber>
    </recommendedName>
    <alternativeName>
        <fullName evidence="14">16S rRNA m5C967 methyltransferase</fullName>
    </alternativeName>
    <alternativeName>
        <fullName evidence="15">rRNA (cytosine-C(5)-)-methyltransferase RsmB</fullName>
    </alternativeName>
</protein>
<feature type="active site" description="Nucleophile" evidence="17">
    <location>
        <position position="383"/>
    </location>
</feature>
<dbReference type="SUPFAM" id="SSF48013">
    <property type="entry name" value="NusB-like"/>
    <property type="match status" value="1"/>
</dbReference>
<dbReference type="RefSeq" id="WP_154406451.1">
    <property type="nucleotide sequence ID" value="NZ_JBGVIR010000117.1"/>
</dbReference>
<keyword evidence="9 17" id="KW-0949">S-adenosyl-L-methionine</keyword>
<dbReference type="GO" id="GO:0006353">
    <property type="term" value="P:DNA-templated transcription termination"/>
    <property type="evidence" value="ECO:0007669"/>
    <property type="project" value="InterPro"/>
</dbReference>
<evidence type="ECO:0000256" key="8">
    <source>
        <dbReference type="ARBA" id="ARBA00022679"/>
    </source>
</evidence>
<dbReference type="Proteomes" id="UP000433181">
    <property type="component" value="Unassembled WGS sequence"/>
</dbReference>
<evidence type="ECO:0000256" key="11">
    <source>
        <dbReference type="ARBA" id="ARBA00022884"/>
    </source>
</evidence>
<evidence type="ECO:0000259" key="18">
    <source>
        <dbReference type="PROSITE" id="PS51686"/>
    </source>
</evidence>
<evidence type="ECO:0000256" key="7">
    <source>
        <dbReference type="ARBA" id="ARBA00022603"/>
    </source>
</evidence>
<evidence type="ECO:0000256" key="6">
    <source>
        <dbReference type="ARBA" id="ARBA00022552"/>
    </source>
</evidence>